<feature type="domain" description="Spore protein YkvP/CgeB glycosyl transferase-like" evidence="1">
    <location>
        <begin position="179"/>
        <end position="319"/>
    </location>
</feature>
<keyword evidence="3" id="KW-1185">Reference proteome</keyword>
<dbReference type="eggNOG" id="COG4641">
    <property type="taxonomic scope" value="Bacteria"/>
</dbReference>
<name>E2ZCM0_9FIRM</name>
<organism evidence="2 3">
    <name type="scientific">Megasphaera micronuciformis F0359</name>
    <dbReference type="NCBI Taxonomy" id="706434"/>
    <lineage>
        <taxon>Bacteria</taxon>
        <taxon>Bacillati</taxon>
        <taxon>Bacillota</taxon>
        <taxon>Negativicutes</taxon>
        <taxon>Veillonellales</taxon>
        <taxon>Veillonellaceae</taxon>
        <taxon>Megasphaera</taxon>
    </lineage>
</organism>
<dbReference type="STRING" id="706434.HMPREF9429_00972"/>
<accession>E2ZCM0</accession>
<dbReference type="AlphaFoldDB" id="E2ZCM0"/>
<dbReference type="InterPro" id="IPR055259">
    <property type="entry name" value="YkvP/CgeB_Glyco_trans-like"/>
</dbReference>
<proteinExistence type="predicted"/>
<gene>
    <name evidence="2" type="ORF">HMPREF9429_00972</name>
</gene>
<dbReference type="EMBL" id="AECS01000037">
    <property type="protein sequence ID" value="EFQ03791.1"/>
    <property type="molecule type" value="Genomic_DNA"/>
</dbReference>
<evidence type="ECO:0000259" key="1">
    <source>
        <dbReference type="Pfam" id="PF13524"/>
    </source>
</evidence>
<comment type="caution">
    <text evidence="2">The sequence shown here is derived from an EMBL/GenBank/DDBJ whole genome shotgun (WGS) entry which is preliminary data.</text>
</comment>
<dbReference type="HOGENOM" id="CLU_070309_0_0_9"/>
<evidence type="ECO:0000313" key="3">
    <source>
        <dbReference type="Proteomes" id="UP000003195"/>
    </source>
</evidence>
<evidence type="ECO:0000313" key="2">
    <source>
        <dbReference type="EMBL" id="EFQ03791.1"/>
    </source>
</evidence>
<reference evidence="2 3" key="1">
    <citation type="submission" date="2010-08" db="EMBL/GenBank/DDBJ databases">
        <authorList>
            <person name="Weinstock G."/>
            <person name="Sodergren E."/>
            <person name="Clifton S."/>
            <person name="Fulton L."/>
            <person name="Fulton B."/>
            <person name="Courtney L."/>
            <person name="Fronick C."/>
            <person name="Harrison M."/>
            <person name="Strong C."/>
            <person name="Farmer C."/>
            <person name="Delahaunty K."/>
            <person name="Markovic C."/>
            <person name="Hall O."/>
            <person name="Minx P."/>
            <person name="Tomlinson C."/>
            <person name="Mitreva M."/>
            <person name="Hou S."/>
            <person name="Chen J."/>
            <person name="Wollam A."/>
            <person name="Pepin K.H."/>
            <person name="Johnson M."/>
            <person name="Bhonagiri V."/>
            <person name="Zhang X."/>
            <person name="Suruliraj S."/>
            <person name="Warren W."/>
            <person name="Chinwalla A."/>
            <person name="Mardis E.R."/>
            <person name="Wilson R.K."/>
        </authorList>
    </citation>
    <scope>NUCLEOTIDE SEQUENCE [LARGE SCALE GENOMIC DNA]</scope>
    <source>
        <strain evidence="2 3">F0359</strain>
    </source>
</reference>
<sequence length="325" mass="38518">MVTTHQNFGIFSDSMIAANTQLGNNTDMFKLDYSKSAQEERKRLLTVIEDKKIDVVLFLNDFRFPDKTFFIDETIAEKIDCRLWVWDTMHEMSDLGAHIHLYSQIYSFEINDIIQLEKYYSVRGTYLPLFAGPSFYASPRTSEDRQDIDIFFIGTIAGIPKRLDILETVAKLACEKNYNMLVLGRIWHSHHWYQRLIGKLKFKHKYPYLSKFVKNKVLAPHDVIKYYKRSKINLNIHLEGHSCYNCRTFEIMGNDNFVLSDRRNKCDLELEERRHFDCYEDNRELIDKIQYYLEHEYERNEIAKAGGVIVRGKYNLVSSLKHIFS</sequence>
<dbReference type="RefSeq" id="WP_006942035.1">
    <property type="nucleotide sequence ID" value="NZ_GL538208.1"/>
</dbReference>
<protein>
    <recommendedName>
        <fullName evidence="1">Spore protein YkvP/CgeB glycosyl transferase-like domain-containing protein</fullName>
    </recommendedName>
</protein>
<dbReference type="Proteomes" id="UP000003195">
    <property type="component" value="Unassembled WGS sequence"/>
</dbReference>
<dbReference type="Pfam" id="PF13524">
    <property type="entry name" value="Glyco_trans_1_2"/>
    <property type="match status" value="1"/>
</dbReference>